<keyword evidence="4" id="KW-1185">Reference proteome</keyword>
<feature type="compositionally biased region" description="Basic and acidic residues" evidence="1">
    <location>
        <begin position="98"/>
        <end position="142"/>
    </location>
</feature>
<dbReference type="CDD" id="cd00371">
    <property type="entry name" value="HMA"/>
    <property type="match status" value="1"/>
</dbReference>
<reference evidence="3 4" key="1">
    <citation type="journal article" date="2023" name="Life. Sci Alliance">
        <title>Evolutionary insights into 3D genome organization and epigenetic landscape of Vigna mungo.</title>
        <authorList>
            <person name="Junaid A."/>
            <person name="Singh B."/>
            <person name="Bhatia S."/>
        </authorList>
    </citation>
    <scope>NUCLEOTIDE SEQUENCE [LARGE SCALE GENOMIC DNA]</scope>
    <source>
        <strain evidence="3">Urdbean</strain>
    </source>
</reference>
<dbReference type="InterPro" id="IPR036163">
    <property type="entry name" value="HMA_dom_sf"/>
</dbReference>
<dbReference type="Proteomes" id="UP001374535">
    <property type="component" value="Chromosome 6"/>
</dbReference>
<evidence type="ECO:0000256" key="1">
    <source>
        <dbReference type="SAM" id="MobiDB-lite"/>
    </source>
</evidence>
<evidence type="ECO:0000259" key="2">
    <source>
        <dbReference type="PROSITE" id="PS50846"/>
    </source>
</evidence>
<dbReference type="AlphaFoldDB" id="A0AAQ3NBJ1"/>
<feature type="region of interest" description="Disordered" evidence="1">
    <location>
        <begin position="216"/>
        <end position="250"/>
    </location>
</feature>
<dbReference type="PANTHER" id="PTHR46413:SF1">
    <property type="entry name" value="HEAVY METAL-ASSOCIATED ISOPRENYLATED PLANT PROTEIN 6"/>
    <property type="match status" value="1"/>
</dbReference>
<dbReference type="InterPro" id="IPR006121">
    <property type="entry name" value="HMA_dom"/>
</dbReference>
<dbReference type="InterPro" id="IPR044594">
    <property type="entry name" value="HIPP01/3/5/6"/>
</dbReference>
<gene>
    <name evidence="3" type="ORF">V8G54_020366</name>
</gene>
<evidence type="ECO:0000313" key="4">
    <source>
        <dbReference type="Proteomes" id="UP001374535"/>
    </source>
</evidence>
<feature type="region of interest" description="Disordered" evidence="1">
    <location>
        <begin position="98"/>
        <end position="143"/>
    </location>
</feature>
<evidence type="ECO:0000313" key="3">
    <source>
        <dbReference type="EMBL" id="WVZ07020.1"/>
    </source>
</evidence>
<dbReference type="PROSITE" id="PS50846">
    <property type="entry name" value="HMA_2"/>
    <property type="match status" value="2"/>
</dbReference>
<dbReference type="EMBL" id="CP144695">
    <property type="protein sequence ID" value="WVZ07020.1"/>
    <property type="molecule type" value="Genomic_DNA"/>
</dbReference>
<feature type="region of interest" description="Disordered" evidence="1">
    <location>
        <begin position="369"/>
        <end position="400"/>
    </location>
</feature>
<accession>A0AAQ3NBJ1</accession>
<name>A0AAQ3NBJ1_VIGMU</name>
<dbReference type="SUPFAM" id="SSF55008">
    <property type="entry name" value="HMA, heavy metal-associated domain"/>
    <property type="match status" value="2"/>
</dbReference>
<dbReference type="Pfam" id="PF00403">
    <property type="entry name" value="HMA"/>
    <property type="match status" value="2"/>
</dbReference>
<sequence length="400" mass="44433">MGEKKEKAKNEAGKTPDSGGKQKDVLTPVVLRLEMHCEGCVKKIKRAVRNFDGITPIIQILIERVEDVKADLLGNKLTVIGKIDSSVVRDKLADKTRKKVEIISPQPKKDSGAASKPPEKKVEEKKTEEKKPADKKTEEKTPKQSTVVLKIRLHCDGCIQKIRKIILKIKGVESVKIEGGKDLVTVNGTVEVKELVAYLNEKLKRNVEVVPLKKEGEKKENKKEEKEKGKEKKEGGGGVKKDGGEKEEGVSKVEVNKMEHFGYVYPPPPMYWYDGYAPGQSSTSGSGGGGYTVGVHSGYDGNYGNYHDQYHNGYGNQGYMVQQPPPPPFYLNPYHPPPQMFSDENPNACFVMKLHLVTTTTTVPPCHHGVSPQQYNSQRPIPPTVTHANEEPVNQLRSLF</sequence>
<feature type="domain" description="HMA" evidence="2">
    <location>
        <begin position="144"/>
        <end position="207"/>
    </location>
</feature>
<proteinExistence type="predicted"/>
<dbReference type="GO" id="GO:0046872">
    <property type="term" value="F:metal ion binding"/>
    <property type="evidence" value="ECO:0007669"/>
    <property type="project" value="InterPro"/>
</dbReference>
<protein>
    <recommendedName>
        <fullName evidence="2">HMA domain-containing protein</fullName>
    </recommendedName>
</protein>
<dbReference type="Gene3D" id="3.30.70.100">
    <property type="match status" value="2"/>
</dbReference>
<feature type="region of interest" description="Disordered" evidence="1">
    <location>
        <begin position="1"/>
        <end position="23"/>
    </location>
</feature>
<feature type="domain" description="HMA" evidence="2">
    <location>
        <begin position="26"/>
        <end position="100"/>
    </location>
</feature>
<dbReference type="PANTHER" id="PTHR46413">
    <property type="entry name" value="HEAVY METAL-ASSOCIATED ISOPRENYLATED PLANT PROTEIN 6"/>
    <property type="match status" value="1"/>
</dbReference>
<organism evidence="3 4">
    <name type="scientific">Vigna mungo</name>
    <name type="common">Black gram</name>
    <name type="synonym">Phaseolus mungo</name>
    <dbReference type="NCBI Taxonomy" id="3915"/>
    <lineage>
        <taxon>Eukaryota</taxon>
        <taxon>Viridiplantae</taxon>
        <taxon>Streptophyta</taxon>
        <taxon>Embryophyta</taxon>
        <taxon>Tracheophyta</taxon>
        <taxon>Spermatophyta</taxon>
        <taxon>Magnoliopsida</taxon>
        <taxon>eudicotyledons</taxon>
        <taxon>Gunneridae</taxon>
        <taxon>Pentapetalae</taxon>
        <taxon>rosids</taxon>
        <taxon>fabids</taxon>
        <taxon>Fabales</taxon>
        <taxon>Fabaceae</taxon>
        <taxon>Papilionoideae</taxon>
        <taxon>50 kb inversion clade</taxon>
        <taxon>NPAAA clade</taxon>
        <taxon>indigoferoid/millettioid clade</taxon>
        <taxon>Phaseoleae</taxon>
        <taxon>Vigna</taxon>
    </lineage>
</organism>